<evidence type="ECO:0000313" key="10">
    <source>
        <dbReference type="EMBL" id="PMD28829.1"/>
    </source>
</evidence>
<dbReference type="PROSITE" id="PS50109">
    <property type="entry name" value="HIS_KIN"/>
    <property type="match status" value="1"/>
</dbReference>
<dbReference type="InterPro" id="IPR003594">
    <property type="entry name" value="HATPase_dom"/>
</dbReference>
<evidence type="ECO:0000313" key="11">
    <source>
        <dbReference type="Proteomes" id="UP000235786"/>
    </source>
</evidence>
<organism evidence="10 11">
    <name type="scientific">Hyaloscypha variabilis (strain UAMH 11265 / GT02V1 / F)</name>
    <name type="common">Meliniomyces variabilis</name>
    <dbReference type="NCBI Taxonomy" id="1149755"/>
    <lineage>
        <taxon>Eukaryota</taxon>
        <taxon>Fungi</taxon>
        <taxon>Dikarya</taxon>
        <taxon>Ascomycota</taxon>
        <taxon>Pezizomycotina</taxon>
        <taxon>Leotiomycetes</taxon>
        <taxon>Helotiales</taxon>
        <taxon>Hyaloscyphaceae</taxon>
        <taxon>Hyaloscypha</taxon>
        <taxon>Hyaloscypha variabilis</taxon>
    </lineage>
</organism>
<dbReference type="SUPFAM" id="SSF47384">
    <property type="entry name" value="Homodimeric domain of signal transducing histidine kinase"/>
    <property type="match status" value="1"/>
</dbReference>
<dbReference type="PROSITE" id="PS50110">
    <property type="entry name" value="RESPONSE_REGULATORY"/>
    <property type="match status" value="1"/>
</dbReference>
<dbReference type="STRING" id="1149755.A0A2J6QRD8"/>
<feature type="modified residue" description="4-aspartylphosphate" evidence="6">
    <location>
        <position position="1291"/>
    </location>
</feature>
<evidence type="ECO:0000256" key="4">
    <source>
        <dbReference type="ARBA" id="ARBA00022679"/>
    </source>
</evidence>
<sequence length="1391" mass="152001">MAPVEATMALSHQEGVTDSARARELYKYYQPNAPINADTCFPAPPPVPEDNDDSSRDLKVKSSVTSSKISSPDTALTAFCQLTTWRTGAQRAMISVIDAETQYFIAESTKSVDLVDNTRHDPGDDLWMGCGSVTKAGRLCEKTIAVAPTKAGDYPCFLVEDLSKDERFNTLRFVTGEPHLKFYAGVPLITKRGIPIGSLFVVDDRAGLPLNREQRHFMGTMAVTIMKHMEMAREVEEHRRGMKMSRGLASFVEGRAELAEADVEAEDNEGSRIAGQFEEPSITKTRSKGSTASAIGSAASIEHKEREYSAALSKTEEAIMESQDHTPQTEPASTRPEFGSLSQPNSFGATSISVYSPNDTQDRLSPAGEDASETSSMRLLFSRAANLIREAFEVDGGAVFYDAQTGFSSNARQQEPSSPFVQEDSQTDSLAESSHASGDDQASSGEQIREQDAKISSPSLLPQGSPPGLGETFSRTTKDSGKSVEILGFSTAEASSIHGDSLPGPQSFTPFEEKALHTLLRRYPRGKLWTFDIDGAVSSSSEDEAFKRLHRDLDQRRNDIRRRNVRNSKAKSDARFLAKHFPSVRQLLFVPLWDAGRSRWLSGCFAWSTEPTRILSKQSELAFLTAFGNSVMAEWARIDTETADQKKGDFIGSISHELRSPLHGILASAEFLEEVTTGWESRLVETIDSCGRTLLDTINHILDYSKINHFEKNWRKSKREGRRPNASRGGSLSLKQSDLPMLNLFQDVDISVICEEVVESVFAGHVFQNITAQSFDVVPDSRGKMSDPKNLLAAPDQLMGSGQAPHSGVAVILDVDLQNYHFTTQPGALRRLIMNLLGNALKYTSHGYVRIKLDATDMEDLPGTAGSQGTNDSVPRSRVTLTVTDTGKGISADFLRSKLFMPFAQENSLSSGTGLGLSIVRKIVSLLEGEITIDSEVGRGTQVRVTLPLLREMPRATDSSSSTTKSIMSIPRETDESIIELRRRLKGQKVVLHGFDIETKDPIVHEMGKLLKASITTFVVNWYGLKVVPIGQKASIIISNEGSPDKISALVERYAKIHRSTPSIVVLCSHSSRFDRSLSSSSQCNVGFVAKPVGPLKLAKAITQCLEGESGTITPGPDGPVTQPESTDLSNVFEELSMSPRGGEVLDNTRMAADSANARKAIESPTPNALAEKHAEFPFPPAMDTKPSMPKSLSMPADKTALSPVAESSAQPASLTLAAMEKVSLASDSKTARKKIPTLLLVDDNQINLRLLSTYLKRRNYEVVDEASDGLEAVKRFEGRGAQGYDVVFMDITMPVLDGFGATRQIRAIEESRQQKTESAVAGEQAEKGEKARNPALIIAFTGRSSIEDQTEALRVGIDLFMTKPVAFKEVGKIIDNWVANREREGRGSEE</sequence>
<feature type="region of interest" description="Disordered" evidence="7">
    <location>
        <begin position="409"/>
        <end position="477"/>
    </location>
</feature>
<dbReference type="SUPFAM" id="SSF52172">
    <property type="entry name" value="CheY-like"/>
    <property type="match status" value="1"/>
</dbReference>
<dbReference type="InterPro" id="IPR036097">
    <property type="entry name" value="HisK_dim/P_sf"/>
</dbReference>
<dbReference type="Gene3D" id="3.40.50.2300">
    <property type="match status" value="1"/>
</dbReference>
<dbReference type="FunFam" id="3.30.450.40:FF:000083">
    <property type="entry name" value="Sensor histidine kinase/response regulator, putative (AFU_orthologue AFUA_4G00660)"/>
    <property type="match status" value="1"/>
</dbReference>
<evidence type="ECO:0000256" key="3">
    <source>
        <dbReference type="ARBA" id="ARBA00022553"/>
    </source>
</evidence>
<dbReference type="InterPro" id="IPR003018">
    <property type="entry name" value="GAF"/>
</dbReference>
<dbReference type="Gene3D" id="3.30.565.10">
    <property type="entry name" value="Histidine kinase-like ATPase, C-terminal domain"/>
    <property type="match status" value="1"/>
</dbReference>
<dbReference type="PANTHER" id="PTHR43047">
    <property type="entry name" value="TWO-COMPONENT HISTIDINE PROTEIN KINASE"/>
    <property type="match status" value="1"/>
</dbReference>
<evidence type="ECO:0000256" key="7">
    <source>
        <dbReference type="SAM" id="MobiDB-lite"/>
    </source>
</evidence>
<keyword evidence="11" id="KW-1185">Reference proteome</keyword>
<dbReference type="Pfam" id="PF00072">
    <property type="entry name" value="Response_reg"/>
    <property type="match status" value="1"/>
</dbReference>
<feature type="compositionally biased region" description="Polar residues" evidence="7">
    <location>
        <begin position="340"/>
        <end position="359"/>
    </location>
</feature>
<dbReference type="PRINTS" id="PR00344">
    <property type="entry name" value="BCTRLSENSOR"/>
</dbReference>
<feature type="compositionally biased region" description="Polar residues" evidence="7">
    <location>
        <begin position="409"/>
        <end position="446"/>
    </location>
</feature>
<dbReference type="CDD" id="cd17546">
    <property type="entry name" value="REC_hyHK_CKI1_RcsC-like"/>
    <property type="match status" value="1"/>
</dbReference>
<dbReference type="Pfam" id="PF02518">
    <property type="entry name" value="HATPase_c"/>
    <property type="match status" value="1"/>
</dbReference>
<feature type="domain" description="Response regulatory" evidence="9">
    <location>
        <begin position="1238"/>
        <end position="1379"/>
    </location>
</feature>
<dbReference type="OrthoDB" id="303614at2759"/>
<comment type="catalytic activity">
    <reaction evidence="1">
        <text>ATP + protein L-histidine = ADP + protein N-phospho-L-histidine.</text>
        <dbReference type="EC" id="2.7.13.3"/>
    </reaction>
</comment>
<protein>
    <recommendedName>
        <fullName evidence="2">histidine kinase</fullName>
        <ecNumber evidence="2">2.7.13.3</ecNumber>
    </recommendedName>
</protein>
<feature type="region of interest" description="Disordered" evidence="7">
    <location>
        <begin position="34"/>
        <end position="64"/>
    </location>
</feature>
<keyword evidence="4" id="KW-0808">Transferase</keyword>
<dbReference type="InterPro" id="IPR001789">
    <property type="entry name" value="Sig_transdc_resp-reg_receiver"/>
</dbReference>
<dbReference type="InterPro" id="IPR029016">
    <property type="entry name" value="GAF-like_dom_sf"/>
</dbReference>
<dbReference type="SMART" id="SM00388">
    <property type="entry name" value="HisKA"/>
    <property type="match status" value="1"/>
</dbReference>
<dbReference type="EMBL" id="KZ613983">
    <property type="protein sequence ID" value="PMD28829.1"/>
    <property type="molecule type" value="Genomic_DNA"/>
</dbReference>
<evidence type="ECO:0000256" key="1">
    <source>
        <dbReference type="ARBA" id="ARBA00000085"/>
    </source>
</evidence>
<dbReference type="InterPro" id="IPR036890">
    <property type="entry name" value="HATPase_C_sf"/>
</dbReference>
<keyword evidence="3 6" id="KW-0597">Phosphoprotein</keyword>
<feature type="domain" description="Histidine kinase" evidence="8">
    <location>
        <begin position="653"/>
        <end position="951"/>
    </location>
</feature>
<dbReference type="SUPFAM" id="SSF55781">
    <property type="entry name" value="GAF domain-like"/>
    <property type="match status" value="1"/>
</dbReference>
<evidence type="ECO:0000259" key="8">
    <source>
        <dbReference type="PROSITE" id="PS50109"/>
    </source>
</evidence>
<dbReference type="Pfam" id="PF01590">
    <property type="entry name" value="GAF"/>
    <property type="match status" value="1"/>
</dbReference>
<dbReference type="Pfam" id="PF00512">
    <property type="entry name" value="HisKA"/>
    <property type="match status" value="1"/>
</dbReference>
<evidence type="ECO:0000256" key="2">
    <source>
        <dbReference type="ARBA" id="ARBA00012438"/>
    </source>
</evidence>
<evidence type="ECO:0000259" key="9">
    <source>
        <dbReference type="PROSITE" id="PS50110"/>
    </source>
</evidence>
<reference evidence="10 11" key="1">
    <citation type="submission" date="2016-04" db="EMBL/GenBank/DDBJ databases">
        <title>A degradative enzymes factory behind the ericoid mycorrhizal symbiosis.</title>
        <authorList>
            <consortium name="DOE Joint Genome Institute"/>
            <person name="Martino E."/>
            <person name="Morin E."/>
            <person name="Grelet G."/>
            <person name="Kuo A."/>
            <person name="Kohler A."/>
            <person name="Daghino S."/>
            <person name="Barry K."/>
            <person name="Choi C."/>
            <person name="Cichocki N."/>
            <person name="Clum A."/>
            <person name="Copeland A."/>
            <person name="Hainaut M."/>
            <person name="Haridas S."/>
            <person name="Labutti K."/>
            <person name="Lindquist E."/>
            <person name="Lipzen A."/>
            <person name="Khouja H.-R."/>
            <person name="Murat C."/>
            <person name="Ohm R."/>
            <person name="Olson A."/>
            <person name="Spatafora J."/>
            <person name="Veneault-Fourrey C."/>
            <person name="Henrissat B."/>
            <person name="Grigoriev I."/>
            <person name="Martin F."/>
            <person name="Perotto S."/>
        </authorList>
    </citation>
    <scope>NUCLEOTIDE SEQUENCE [LARGE SCALE GENOMIC DNA]</scope>
    <source>
        <strain evidence="10 11">F</strain>
    </source>
</reference>
<dbReference type="InterPro" id="IPR005467">
    <property type="entry name" value="His_kinase_dom"/>
</dbReference>
<accession>A0A2J6QRD8</accession>
<dbReference type="Gene3D" id="3.30.450.40">
    <property type="match status" value="1"/>
</dbReference>
<dbReference type="Proteomes" id="UP000235786">
    <property type="component" value="Unassembled WGS sequence"/>
</dbReference>
<feature type="compositionally biased region" description="Low complexity" evidence="7">
    <location>
        <begin position="289"/>
        <end position="300"/>
    </location>
</feature>
<dbReference type="GO" id="GO:0005886">
    <property type="term" value="C:plasma membrane"/>
    <property type="evidence" value="ECO:0007669"/>
    <property type="project" value="TreeGrafter"/>
</dbReference>
<proteinExistence type="predicted"/>
<gene>
    <name evidence="10" type="ORF">L207DRAFT_594031</name>
</gene>
<dbReference type="SUPFAM" id="SSF55874">
    <property type="entry name" value="ATPase domain of HSP90 chaperone/DNA topoisomerase II/histidine kinase"/>
    <property type="match status" value="1"/>
</dbReference>
<dbReference type="InterPro" id="IPR011006">
    <property type="entry name" value="CheY-like_superfamily"/>
</dbReference>
<dbReference type="InterPro" id="IPR003661">
    <property type="entry name" value="HisK_dim/P_dom"/>
</dbReference>
<feature type="compositionally biased region" description="Low complexity" evidence="7">
    <location>
        <begin position="456"/>
        <end position="470"/>
    </location>
</feature>
<dbReference type="Gene3D" id="1.10.287.130">
    <property type="match status" value="1"/>
</dbReference>
<evidence type="ECO:0000256" key="5">
    <source>
        <dbReference type="ARBA" id="ARBA00022777"/>
    </source>
</evidence>
<dbReference type="InterPro" id="IPR004358">
    <property type="entry name" value="Sig_transdc_His_kin-like_C"/>
</dbReference>
<dbReference type="FunFam" id="1.10.287.130:FF:000023">
    <property type="entry name" value="Sensor histidine kinase/response regulator, putative"/>
    <property type="match status" value="1"/>
</dbReference>
<feature type="region of interest" description="Disordered" evidence="7">
    <location>
        <begin position="263"/>
        <end position="374"/>
    </location>
</feature>
<dbReference type="EC" id="2.7.13.3" evidence="2"/>
<evidence type="ECO:0000256" key="6">
    <source>
        <dbReference type="PROSITE-ProRule" id="PRU00169"/>
    </source>
</evidence>
<dbReference type="SMART" id="SM00448">
    <property type="entry name" value="REC"/>
    <property type="match status" value="1"/>
</dbReference>
<name>A0A2J6QRD8_HYAVF</name>
<keyword evidence="5" id="KW-0418">Kinase</keyword>
<dbReference type="SMART" id="SM00387">
    <property type="entry name" value="HATPase_c"/>
    <property type="match status" value="1"/>
</dbReference>
<dbReference type="PANTHER" id="PTHR43047:SF72">
    <property type="entry name" value="OSMOSENSING HISTIDINE PROTEIN KINASE SLN1"/>
    <property type="match status" value="1"/>
</dbReference>
<dbReference type="GO" id="GO:0000155">
    <property type="term" value="F:phosphorelay sensor kinase activity"/>
    <property type="evidence" value="ECO:0007669"/>
    <property type="project" value="InterPro"/>
</dbReference>
<dbReference type="CDD" id="cd00082">
    <property type="entry name" value="HisKA"/>
    <property type="match status" value="1"/>
</dbReference>
<dbReference type="GO" id="GO:0009927">
    <property type="term" value="F:histidine phosphotransfer kinase activity"/>
    <property type="evidence" value="ECO:0007669"/>
    <property type="project" value="TreeGrafter"/>
</dbReference>